<dbReference type="InterPro" id="IPR000700">
    <property type="entry name" value="PAS-assoc_C"/>
</dbReference>
<dbReference type="CDD" id="cd16922">
    <property type="entry name" value="HATPase_EvgS-ArcB-TorS-like"/>
    <property type="match status" value="1"/>
</dbReference>
<dbReference type="Gene3D" id="1.20.120.160">
    <property type="entry name" value="HPT domain"/>
    <property type="match status" value="1"/>
</dbReference>
<feature type="domain" description="Response regulatory" evidence="19">
    <location>
        <begin position="515"/>
        <end position="631"/>
    </location>
</feature>
<feature type="domain" description="PAC" evidence="21">
    <location>
        <begin position="220"/>
        <end position="272"/>
    </location>
</feature>
<gene>
    <name evidence="23" type="ORF">GCM10010919_33970</name>
</gene>
<evidence type="ECO:0000256" key="12">
    <source>
        <dbReference type="ARBA" id="ARBA00023136"/>
    </source>
</evidence>
<dbReference type="InterPro" id="IPR008207">
    <property type="entry name" value="Sig_transdc_His_kin_Hpt_dom"/>
</dbReference>
<dbReference type="InterPro" id="IPR036641">
    <property type="entry name" value="HPT_dom_sf"/>
</dbReference>
<feature type="transmembrane region" description="Helical" evidence="17">
    <location>
        <begin position="24"/>
        <end position="47"/>
    </location>
</feature>
<dbReference type="SMART" id="SM00388">
    <property type="entry name" value="HisKA"/>
    <property type="match status" value="1"/>
</dbReference>
<dbReference type="InterPro" id="IPR001789">
    <property type="entry name" value="Sig_transdc_resp-reg_receiver"/>
</dbReference>
<dbReference type="Pfam" id="PF01627">
    <property type="entry name" value="Hpt"/>
    <property type="match status" value="1"/>
</dbReference>
<evidence type="ECO:0000256" key="10">
    <source>
        <dbReference type="ARBA" id="ARBA00022989"/>
    </source>
</evidence>
<dbReference type="InterPro" id="IPR004358">
    <property type="entry name" value="Sig_transdc_His_kin-like_C"/>
</dbReference>
<keyword evidence="5 15" id="KW-0597">Phosphoprotein</keyword>
<dbReference type="InterPro" id="IPR013767">
    <property type="entry name" value="PAS_fold"/>
</dbReference>
<dbReference type="SMART" id="SM00387">
    <property type="entry name" value="HATPase_c"/>
    <property type="match status" value="1"/>
</dbReference>
<feature type="domain" description="HPt" evidence="22">
    <location>
        <begin position="672"/>
        <end position="764"/>
    </location>
</feature>
<evidence type="ECO:0000313" key="24">
    <source>
        <dbReference type="Proteomes" id="UP000659697"/>
    </source>
</evidence>
<dbReference type="InterPro" id="IPR035965">
    <property type="entry name" value="PAS-like_dom_sf"/>
</dbReference>
<keyword evidence="8 13" id="KW-0418">Kinase</keyword>
<keyword evidence="16" id="KW-0175">Coiled coil</keyword>
<dbReference type="InterPro" id="IPR036097">
    <property type="entry name" value="HisK_dim/P_sf"/>
</dbReference>
<evidence type="ECO:0000256" key="6">
    <source>
        <dbReference type="ARBA" id="ARBA00022679"/>
    </source>
</evidence>
<dbReference type="InterPro" id="IPR014409">
    <property type="entry name" value="Sig_transdc_His_kin_hyb_ArcB"/>
</dbReference>
<dbReference type="InterPro" id="IPR003594">
    <property type="entry name" value="HATPase_dom"/>
</dbReference>
<feature type="coiled-coil region" evidence="16">
    <location>
        <begin position="113"/>
        <end position="147"/>
    </location>
</feature>
<keyword evidence="9 13" id="KW-0067">ATP-binding</keyword>
<dbReference type="Gene3D" id="1.10.287.130">
    <property type="match status" value="1"/>
</dbReference>
<dbReference type="InterPro" id="IPR001610">
    <property type="entry name" value="PAC"/>
</dbReference>
<dbReference type="SUPFAM" id="SSF52172">
    <property type="entry name" value="CheY-like"/>
    <property type="match status" value="1"/>
</dbReference>
<dbReference type="Proteomes" id="UP000659697">
    <property type="component" value="Unassembled WGS sequence"/>
</dbReference>
<evidence type="ECO:0000256" key="9">
    <source>
        <dbReference type="ARBA" id="ARBA00022840"/>
    </source>
</evidence>
<dbReference type="InterPro" id="IPR000014">
    <property type="entry name" value="PAS"/>
</dbReference>
<keyword evidence="4 13" id="KW-0997">Cell inner membrane</keyword>
<feature type="modified residue" description="Phosphohistidine" evidence="14">
    <location>
        <position position="711"/>
    </location>
</feature>
<name>A0ABQ3L2M4_9ALTE</name>
<keyword evidence="13" id="KW-0547">Nucleotide-binding</keyword>
<keyword evidence="11 13" id="KW-0902">Two-component regulatory system</keyword>
<dbReference type="EC" id="2.7.13.3" evidence="13"/>
<keyword evidence="24" id="KW-1185">Reference proteome</keyword>
<evidence type="ECO:0000259" key="18">
    <source>
        <dbReference type="PROSITE" id="PS50109"/>
    </source>
</evidence>
<dbReference type="Gene3D" id="3.40.50.2300">
    <property type="match status" value="1"/>
</dbReference>
<comment type="subcellular location">
    <subcellularLocation>
        <location evidence="2 13">Cell inner membrane</location>
        <topology evidence="2 13">Multi-pass membrane protein</topology>
    </subcellularLocation>
</comment>
<dbReference type="InterPro" id="IPR005467">
    <property type="entry name" value="His_kinase_dom"/>
</dbReference>
<keyword evidence="3 13" id="KW-1003">Cell membrane</keyword>
<dbReference type="SMART" id="SM00448">
    <property type="entry name" value="REC"/>
    <property type="match status" value="1"/>
</dbReference>
<evidence type="ECO:0000259" key="22">
    <source>
        <dbReference type="PROSITE" id="PS50894"/>
    </source>
</evidence>
<dbReference type="Pfam" id="PF02518">
    <property type="entry name" value="HATPase_c"/>
    <property type="match status" value="1"/>
</dbReference>
<reference evidence="24" key="1">
    <citation type="journal article" date="2019" name="Int. J. Syst. Evol. Microbiol.">
        <title>The Global Catalogue of Microorganisms (GCM) 10K type strain sequencing project: providing services to taxonomists for standard genome sequencing and annotation.</title>
        <authorList>
            <consortium name="The Broad Institute Genomics Platform"/>
            <consortium name="The Broad Institute Genome Sequencing Center for Infectious Disease"/>
            <person name="Wu L."/>
            <person name="Ma J."/>
        </authorList>
    </citation>
    <scope>NUCLEOTIDE SEQUENCE [LARGE SCALE GENOMIC DNA]</scope>
    <source>
        <strain evidence="24">CGMCC 1.7003</strain>
    </source>
</reference>
<dbReference type="SMART" id="SM00091">
    <property type="entry name" value="PAS"/>
    <property type="match status" value="1"/>
</dbReference>
<evidence type="ECO:0000256" key="2">
    <source>
        <dbReference type="ARBA" id="ARBA00004429"/>
    </source>
</evidence>
<dbReference type="SUPFAM" id="SSF55874">
    <property type="entry name" value="ATPase domain of HSP90 chaperone/DNA topoisomerase II/histidine kinase"/>
    <property type="match status" value="1"/>
</dbReference>
<organism evidence="23 24">
    <name type="scientific">Alishewanella longhuensis</name>
    <dbReference type="NCBI Taxonomy" id="1091037"/>
    <lineage>
        <taxon>Bacteria</taxon>
        <taxon>Pseudomonadati</taxon>
        <taxon>Pseudomonadota</taxon>
        <taxon>Gammaproteobacteria</taxon>
        <taxon>Alteromonadales</taxon>
        <taxon>Alteromonadaceae</taxon>
        <taxon>Alishewanella</taxon>
    </lineage>
</organism>
<dbReference type="Gene3D" id="3.30.450.20">
    <property type="entry name" value="PAS domain"/>
    <property type="match status" value="1"/>
</dbReference>
<keyword evidence="6 13" id="KW-0808">Transferase</keyword>
<dbReference type="SUPFAM" id="SSF47226">
    <property type="entry name" value="Histidine-containing phosphotransfer domain, HPT domain"/>
    <property type="match status" value="1"/>
</dbReference>
<dbReference type="PANTHER" id="PTHR43047:SF72">
    <property type="entry name" value="OSMOSENSING HISTIDINE PROTEIN KINASE SLN1"/>
    <property type="match status" value="1"/>
</dbReference>
<dbReference type="PIRSF" id="PIRSF003182">
    <property type="entry name" value="ArcB"/>
    <property type="match status" value="1"/>
</dbReference>
<keyword evidence="13" id="KW-0804">Transcription</keyword>
<dbReference type="PROSITE" id="PS50110">
    <property type="entry name" value="RESPONSE_REGULATORY"/>
    <property type="match status" value="1"/>
</dbReference>
<dbReference type="InterPro" id="IPR011006">
    <property type="entry name" value="CheY-like_superfamily"/>
</dbReference>
<evidence type="ECO:0000259" key="20">
    <source>
        <dbReference type="PROSITE" id="PS50112"/>
    </source>
</evidence>
<evidence type="ECO:0000256" key="14">
    <source>
        <dbReference type="PROSITE-ProRule" id="PRU00110"/>
    </source>
</evidence>
<dbReference type="NCBIfam" id="TIGR00229">
    <property type="entry name" value="sensory_box"/>
    <property type="match status" value="1"/>
</dbReference>
<dbReference type="Pfam" id="PF00072">
    <property type="entry name" value="Response_reg"/>
    <property type="match status" value="1"/>
</dbReference>
<dbReference type="SUPFAM" id="SSF55785">
    <property type="entry name" value="PYP-like sensor domain (PAS domain)"/>
    <property type="match status" value="1"/>
</dbReference>
<evidence type="ECO:0000313" key="23">
    <source>
        <dbReference type="EMBL" id="GHG77972.1"/>
    </source>
</evidence>
<evidence type="ECO:0000259" key="19">
    <source>
        <dbReference type="PROSITE" id="PS50110"/>
    </source>
</evidence>
<dbReference type="SUPFAM" id="SSF47384">
    <property type="entry name" value="Homodimeric domain of signal transducing histidine kinase"/>
    <property type="match status" value="1"/>
</dbReference>
<keyword evidence="12 13" id="KW-0472">Membrane</keyword>
<feature type="domain" description="Histidine kinase" evidence="18">
    <location>
        <begin position="283"/>
        <end position="499"/>
    </location>
</feature>
<feature type="transmembrane region" description="Helical" evidence="17">
    <location>
        <begin position="59"/>
        <end position="79"/>
    </location>
</feature>
<dbReference type="EMBL" id="BNAO01000013">
    <property type="protein sequence ID" value="GHG77972.1"/>
    <property type="molecule type" value="Genomic_DNA"/>
</dbReference>
<dbReference type="PROSITE" id="PS50109">
    <property type="entry name" value="HIS_KIN"/>
    <property type="match status" value="1"/>
</dbReference>
<evidence type="ECO:0000256" key="15">
    <source>
        <dbReference type="PROSITE-ProRule" id="PRU00169"/>
    </source>
</evidence>
<evidence type="ECO:0000256" key="13">
    <source>
        <dbReference type="PIRNR" id="PIRNR003182"/>
    </source>
</evidence>
<dbReference type="PROSITE" id="PS50894">
    <property type="entry name" value="HPT"/>
    <property type="match status" value="1"/>
</dbReference>
<dbReference type="Pfam" id="PF00512">
    <property type="entry name" value="HisKA"/>
    <property type="match status" value="1"/>
</dbReference>
<feature type="modified residue" description="4-aspartylphosphate" evidence="15">
    <location>
        <position position="565"/>
    </location>
</feature>
<dbReference type="PROSITE" id="PS50112">
    <property type="entry name" value="PAS"/>
    <property type="match status" value="1"/>
</dbReference>
<evidence type="ECO:0000256" key="8">
    <source>
        <dbReference type="ARBA" id="ARBA00022777"/>
    </source>
</evidence>
<evidence type="ECO:0000256" key="3">
    <source>
        <dbReference type="ARBA" id="ARBA00022475"/>
    </source>
</evidence>
<dbReference type="CDD" id="cd00130">
    <property type="entry name" value="PAS"/>
    <property type="match status" value="1"/>
</dbReference>
<evidence type="ECO:0000256" key="5">
    <source>
        <dbReference type="ARBA" id="ARBA00022553"/>
    </source>
</evidence>
<evidence type="ECO:0000256" key="16">
    <source>
        <dbReference type="SAM" id="Coils"/>
    </source>
</evidence>
<evidence type="ECO:0000256" key="1">
    <source>
        <dbReference type="ARBA" id="ARBA00000085"/>
    </source>
</evidence>
<protein>
    <recommendedName>
        <fullName evidence="13">Aerobic respiration control sensor protein</fullName>
        <ecNumber evidence="13">2.7.13.3</ecNumber>
    </recommendedName>
</protein>
<dbReference type="SMART" id="SM00086">
    <property type="entry name" value="PAC"/>
    <property type="match status" value="1"/>
</dbReference>
<feature type="domain" description="PAS" evidence="20">
    <location>
        <begin position="147"/>
        <end position="194"/>
    </location>
</feature>
<dbReference type="InterPro" id="IPR036890">
    <property type="entry name" value="HATPase_C_sf"/>
</dbReference>
<keyword evidence="10 17" id="KW-1133">Transmembrane helix</keyword>
<dbReference type="PANTHER" id="PTHR43047">
    <property type="entry name" value="TWO-COMPONENT HISTIDINE PROTEIN KINASE"/>
    <property type="match status" value="1"/>
</dbReference>
<proteinExistence type="predicted"/>
<dbReference type="InterPro" id="IPR003661">
    <property type="entry name" value="HisK_dim/P_dom"/>
</dbReference>
<dbReference type="CDD" id="cd00082">
    <property type="entry name" value="HisKA"/>
    <property type="match status" value="1"/>
</dbReference>
<comment type="catalytic activity">
    <reaction evidence="1 13">
        <text>ATP + protein L-histidine = ADP + protein N-phospho-L-histidine.</text>
        <dbReference type="EC" id="2.7.13.3"/>
    </reaction>
</comment>
<sequence length="767" mass="86307">MQNPVHPQVKAFASRVRQWGRWQLGTLLVVLLSTLVLLSYLAYTAVFDREVVLHELQLLLAYIVPLLTAVTTIVFYLILRLDAALRFVDDSALAERKLNLTMQESIRQLNFEIEERKKAFQAKRRAIEELRREISERRKTEQELAEQSLLIRSIVDSSPDLFYYRDEKGLLASCNKMFEGIMGRPMSELIGQNLAKLYAADSPQAAILSEYEQTAPETELTLDIEFKQHNGEISWFEMRHLPFYDRQGRYIGLLGFGRDITSRKLAEQALEKAYQDKGQFIATLSHELRTPLNGIVGLTRRLLGSALDNEQFSWANTIFTSAETLGNIFNDIIDLDKIDRCELDIIYQSVHLERFLQDIANFAELICQQKGLEFVMPQDSIFDCYLLLDATRLRQVLWNLLSNAVKFTSKGQITLTCELTQDKLVIKVLDTGIGIAEHELARIFDMYYKSQDGQRLSIVGSGIGLSVSRSLISAMSGDIQVDSQLGAGSCFMVSLPLVEANAPELASAVNCPALTILLVEDIPLNADIAIALLEQRGHSVIHAETGEDALALLDTEDDLDLVLLDMQLPDMEGDVIARFIRAEPRLANLPIVMLSANVRKAQEALIDIRLDGVLSKPLNTEKLDLLLAELFSPSALKRQLLSTTTAVEADSKNERSEVLDIATLQNYLQSLGKEGMQRSAKLFAQLLPGYINKLLEAAVQQHEIDLQSHAHKLKGAAAAIGLLWVQQQAKKLEEEPMEKSCLERKILELHFTAEQHLAALQQYIEKY</sequence>
<evidence type="ECO:0000259" key="21">
    <source>
        <dbReference type="PROSITE" id="PS50113"/>
    </source>
</evidence>
<accession>A0ABQ3L2M4</accession>
<evidence type="ECO:0000256" key="11">
    <source>
        <dbReference type="ARBA" id="ARBA00023012"/>
    </source>
</evidence>
<evidence type="ECO:0000256" key="17">
    <source>
        <dbReference type="SAM" id="Phobius"/>
    </source>
</evidence>
<dbReference type="Pfam" id="PF00989">
    <property type="entry name" value="PAS"/>
    <property type="match status" value="1"/>
</dbReference>
<dbReference type="PROSITE" id="PS50113">
    <property type="entry name" value="PAC"/>
    <property type="match status" value="1"/>
</dbReference>
<dbReference type="PRINTS" id="PR00344">
    <property type="entry name" value="BCTRLSENSOR"/>
</dbReference>
<evidence type="ECO:0000256" key="7">
    <source>
        <dbReference type="ARBA" id="ARBA00022692"/>
    </source>
</evidence>
<keyword evidence="7 17" id="KW-0812">Transmembrane</keyword>
<keyword evidence="13" id="KW-0805">Transcription regulation</keyword>
<evidence type="ECO:0000256" key="4">
    <source>
        <dbReference type="ARBA" id="ARBA00022519"/>
    </source>
</evidence>
<dbReference type="RefSeq" id="WP_189434299.1">
    <property type="nucleotide sequence ID" value="NZ_BNAO01000013.1"/>
</dbReference>
<comment type="caution">
    <text evidence="23">The sequence shown here is derived from an EMBL/GenBank/DDBJ whole genome shotgun (WGS) entry which is preliminary data.</text>
</comment>
<dbReference type="Gene3D" id="3.30.565.10">
    <property type="entry name" value="Histidine kinase-like ATPase, C-terminal domain"/>
    <property type="match status" value="1"/>
</dbReference>